<keyword evidence="2" id="KW-1185">Reference proteome</keyword>
<protein>
    <submittedName>
        <fullName evidence="1">Uncharacterized protein</fullName>
    </submittedName>
</protein>
<dbReference type="Proteomes" id="UP001367508">
    <property type="component" value="Unassembled WGS sequence"/>
</dbReference>
<evidence type="ECO:0000313" key="1">
    <source>
        <dbReference type="EMBL" id="KAK7351801.1"/>
    </source>
</evidence>
<comment type="caution">
    <text evidence="1">The sequence shown here is derived from an EMBL/GenBank/DDBJ whole genome shotgun (WGS) entry which is preliminary data.</text>
</comment>
<name>A0AAN9QYE0_CANGL</name>
<dbReference type="EMBL" id="JAYMYQ010000002">
    <property type="protein sequence ID" value="KAK7351801.1"/>
    <property type="molecule type" value="Genomic_DNA"/>
</dbReference>
<dbReference type="AlphaFoldDB" id="A0AAN9QYE0"/>
<reference evidence="1 2" key="1">
    <citation type="submission" date="2024-01" db="EMBL/GenBank/DDBJ databases">
        <title>The genomes of 5 underutilized Papilionoideae crops provide insights into root nodulation and disease resistanc.</title>
        <authorList>
            <person name="Jiang F."/>
        </authorList>
    </citation>
    <scope>NUCLEOTIDE SEQUENCE [LARGE SCALE GENOMIC DNA]</scope>
    <source>
        <strain evidence="1">LVBAO_FW01</strain>
        <tissue evidence="1">Leaves</tissue>
    </source>
</reference>
<proteinExistence type="predicted"/>
<organism evidence="1 2">
    <name type="scientific">Canavalia gladiata</name>
    <name type="common">Sword bean</name>
    <name type="synonym">Dolichos gladiatus</name>
    <dbReference type="NCBI Taxonomy" id="3824"/>
    <lineage>
        <taxon>Eukaryota</taxon>
        <taxon>Viridiplantae</taxon>
        <taxon>Streptophyta</taxon>
        <taxon>Embryophyta</taxon>
        <taxon>Tracheophyta</taxon>
        <taxon>Spermatophyta</taxon>
        <taxon>Magnoliopsida</taxon>
        <taxon>eudicotyledons</taxon>
        <taxon>Gunneridae</taxon>
        <taxon>Pentapetalae</taxon>
        <taxon>rosids</taxon>
        <taxon>fabids</taxon>
        <taxon>Fabales</taxon>
        <taxon>Fabaceae</taxon>
        <taxon>Papilionoideae</taxon>
        <taxon>50 kb inversion clade</taxon>
        <taxon>NPAAA clade</taxon>
        <taxon>indigoferoid/millettioid clade</taxon>
        <taxon>Phaseoleae</taxon>
        <taxon>Canavalia</taxon>
    </lineage>
</organism>
<sequence length="74" mass="8667">MLKDTCVNLLPCLMCTRFIVSSLGEVHYNVEQYPLSFIRKLWTIMGQVSKKFRCEPNNEQALFLTCHCMDIMSF</sequence>
<gene>
    <name evidence="1" type="ORF">VNO77_11504</name>
</gene>
<accession>A0AAN9QYE0</accession>
<evidence type="ECO:0000313" key="2">
    <source>
        <dbReference type="Proteomes" id="UP001367508"/>
    </source>
</evidence>